<proteinExistence type="predicted"/>
<name>F0IR49_STRSA</name>
<organism evidence="1 2">
    <name type="scientific">Streptococcus sanguinis SK160</name>
    <dbReference type="NCBI Taxonomy" id="888812"/>
    <lineage>
        <taxon>Bacteria</taxon>
        <taxon>Bacillati</taxon>
        <taxon>Bacillota</taxon>
        <taxon>Bacilli</taxon>
        <taxon>Lactobacillales</taxon>
        <taxon>Streptococcaceae</taxon>
        <taxon>Streptococcus</taxon>
    </lineage>
</organism>
<dbReference type="EMBL" id="AEXZ01000004">
    <property type="protein sequence ID" value="EGD39746.1"/>
    <property type="molecule type" value="Genomic_DNA"/>
</dbReference>
<sequence>MQNEGKLDRIKVCILMLTDSQNENGASNRRFQLFFDFQKA</sequence>
<dbReference type="Proteomes" id="UP000004562">
    <property type="component" value="Unassembled WGS sequence"/>
</dbReference>
<dbReference type="AlphaFoldDB" id="F0IR49"/>
<evidence type="ECO:0000313" key="2">
    <source>
        <dbReference type="Proteomes" id="UP000004562"/>
    </source>
</evidence>
<comment type="caution">
    <text evidence="1">The sequence shown here is derived from an EMBL/GenBank/DDBJ whole genome shotgun (WGS) entry which is preliminary data.</text>
</comment>
<dbReference type="HOGENOM" id="CLU_3297386_0_0_9"/>
<evidence type="ECO:0000313" key="1">
    <source>
        <dbReference type="EMBL" id="EGD39746.1"/>
    </source>
</evidence>
<reference evidence="1 2" key="1">
    <citation type="submission" date="2011-02" db="EMBL/GenBank/DDBJ databases">
        <authorList>
            <person name="Muzny D."/>
            <person name="Qin X."/>
            <person name="Deng J."/>
            <person name="Jiang H."/>
            <person name="Liu Y."/>
            <person name="Qu J."/>
            <person name="Song X.-Z."/>
            <person name="Zhang L."/>
            <person name="Thornton R."/>
            <person name="Coyle M."/>
            <person name="Francisco L."/>
            <person name="Jackson L."/>
            <person name="Javaid M."/>
            <person name="Korchina V."/>
            <person name="Kovar C."/>
            <person name="Mata R."/>
            <person name="Mathew T."/>
            <person name="Ngo R."/>
            <person name="Nguyen L."/>
            <person name="Nguyen N."/>
            <person name="Okwuonu G."/>
            <person name="Ongeri F."/>
            <person name="Pham C."/>
            <person name="Simmons D."/>
            <person name="Wilczek-Boney K."/>
            <person name="Hale W."/>
            <person name="Jakkamsetti A."/>
            <person name="Pham P."/>
            <person name="Ruth R."/>
            <person name="San Lucas F."/>
            <person name="Warren J."/>
            <person name="Zhang J."/>
            <person name="Zhao Z."/>
            <person name="Zhou C."/>
            <person name="Zhu D."/>
            <person name="Lee S."/>
            <person name="Bess C."/>
            <person name="Blankenburg K."/>
            <person name="Forbes L."/>
            <person name="Fu Q."/>
            <person name="Gubbala S."/>
            <person name="Hirani K."/>
            <person name="Jayaseelan J.C."/>
            <person name="Lara F."/>
            <person name="Munidasa M."/>
            <person name="Palculict T."/>
            <person name="Patil S."/>
            <person name="Pu L.-L."/>
            <person name="Saada N."/>
            <person name="Tang L."/>
            <person name="Weissenberger G."/>
            <person name="Zhu Y."/>
            <person name="Hemphill L."/>
            <person name="Shang Y."/>
            <person name="Youmans B."/>
            <person name="Ayvaz T."/>
            <person name="Ross M."/>
            <person name="Santibanez J."/>
            <person name="Aqrawi P."/>
            <person name="Gross S."/>
            <person name="Joshi V."/>
            <person name="Fowler G."/>
            <person name="Nazareth L."/>
            <person name="Reid J."/>
            <person name="Worley K."/>
            <person name="Petrosino J."/>
            <person name="Highlander S."/>
            <person name="Gibbs R."/>
        </authorList>
    </citation>
    <scope>NUCLEOTIDE SEQUENCE [LARGE SCALE GENOMIC DNA]</scope>
    <source>
        <strain evidence="1 2">SK160</strain>
    </source>
</reference>
<gene>
    <name evidence="1" type="ORF">HMPREF9384_0311</name>
</gene>
<protein>
    <submittedName>
        <fullName evidence="1">Uncharacterized protein</fullName>
    </submittedName>
</protein>
<accession>F0IR49</accession>